<comment type="similarity">
    <text evidence="8">Belongs to the TonB-dependent receptor family.</text>
</comment>
<dbReference type="Pfam" id="PF00593">
    <property type="entry name" value="TonB_dep_Rec_b-barrel"/>
    <property type="match status" value="1"/>
</dbReference>
<dbReference type="InterPro" id="IPR039426">
    <property type="entry name" value="TonB-dep_rcpt-like"/>
</dbReference>
<dbReference type="OrthoDB" id="9760333at2"/>
<dbReference type="Proteomes" id="UP000284395">
    <property type="component" value="Unassembled WGS sequence"/>
</dbReference>
<keyword evidence="7 8" id="KW-0998">Cell outer membrane</keyword>
<evidence type="ECO:0000256" key="8">
    <source>
        <dbReference type="PROSITE-ProRule" id="PRU01360"/>
    </source>
</evidence>
<reference evidence="10 11" key="1">
    <citation type="submission" date="2018-09" db="EMBL/GenBank/DDBJ databases">
        <title>Altererythrobacter spongiae sp. nov., isolated from a marine sponge.</title>
        <authorList>
            <person name="Zhuang L."/>
            <person name="Luo L."/>
        </authorList>
    </citation>
    <scope>NUCLEOTIDE SEQUENCE [LARGE SCALE GENOMIC DNA]</scope>
    <source>
        <strain evidence="10 11">HN-Y73</strain>
    </source>
</reference>
<name>A0A420EAC2_9SPHN</name>
<dbReference type="PANTHER" id="PTHR32552">
    <property type="entry name" value="FERRICHROME IRON RECEPTOR-RELATED"/>
    <property type="match status" value="1"/>
</dbReference>
<dbReference type="EMBL" id="RAPF01000014">
    <property type="protein sequence ID" value="RKF17615.1"/>
    <property type="molecule type" value="Genomic_DNA"/>
</dbReference>
<evidence type="ECO:0000313" key="10">
    <source>
        <dbReference type="EMBL" id="RKF17615.1"/>
    </source>
</evidence>
<evidence type="ECO:0000256" key="5">
    <source>
        <dbReference type="ARBA" id="ARBA00023077"/>
    </source>
</evidence>
<evidence type="ECO:0000259" key="9">
    <source>
        <dbReference type="Pfam" id="PF00593"/>
    </source>
</evidence>
<evidence type="ECO:0000256" key="3">
    <source>
        <dbReference type="ARBA" id="ARBA00022452"/>
    </source>
</evidence>
<keyword evidence="3 8" id="KW-1134">Transmembrane beta strand</keyword>
<feature type="domain" description="TonB-dependent receptor-like beta-barrel" evidence="9">
    <location>
        <begin position="6"/>
        <end position="203"/>
    </location>
</feature>
<keyword evidence="2 8" id="KW-0813">Transport</keyword>
<keyword evidence="10" id="KW-0675">Receptor</keyword>
<dbReference type="Gene3D" id="2.40.170.20">
    <property type="entry name" value="TonB-dependent receptor, beta-barrel domain"/>
    <property type="match status" value="1"/>
</dbReference>
<evidence type="ECO:0000256" key="6">
    <source>
        <dbReference type="ARBA" id="ARBA00023136"/>
    </source>
</evidence>
<evidence type="ECO:0000256" key="1">
    <source>
        <dbReference type="ARBA" id="ARBA00004571"/>
    </source>
</evidence>
<dbReference type="PROSITE" id="PS52016">
    <property type="entry name" value="TONB_DEPENDENT_REC_3"/>
    <property type="match status" value="1"/>
</dbReference>
<protein>
    <submittedName>
        <fullName evidence="10">TonB-dependent receptor</fullName>
    </submittedName>
</protein>
<evidence type="ECO:0000256" key="4">
    <source>
        <dbReference type="ARBA" id="ARBA00022692"/>
    </source>
</evidence>
<dbReference type="RefSeq" id="WP_120325993.1">
    <property type="nucleotide sequence ID" value="NZ_RAPF01000014.1"/>
</dbReference>
<evidence type="ECO:0000313" key="11">
    <source>
        <dbReference type="Proteomes" id="UP000284395"/>
    </source>
</evidence>
<dbReference type="InterPro" id="IPR000531">
    <property type="entry name" value="Beta-barrel_TonB"/>
</dbReference>
<accession>A0A420EAC2</accession>
<evidence type="ECO:0000256" key="2">
    <source>
        <dbReference type="ARBA" id="ARBA00022448"/>
    </source>
</evidence>
<comment type="subcellular location">
    <subcellularLocation>
        <location evidence="1 8">Cell outer membrane</location>
        <topology evidence="1 8">Multi-pass membrane protein</topology>
    </subcellularLocation>
</comment>
<sequence length="238" mass="26750">MPDTDIFRPQNNVDISGNTIAPIEGRNFEIGLKGEYLDGALNASLALFRIDEANRARELADQGACPTFPNRSCYEAAGLVRSEGVDIELQGELAAGWQIGTGYTYSRTEYRKDANPDRIGTQYDTGVPEHLFKLNSTYRLPGKLDDWRIGANLSWQSETHYLIAPLTGSTQVRHQQDGYWLAGLIAEYAPGERFSLQANVNNLFDKTYYLAISDDVYWGATELYGAPRNFKLTMRLKY</sequence>
<dbReference type="PANTHER" id="PTHR32552:SF74">
    <property type="entry name" value="HYDROXAMATE SIDEROPHORE RECEPTOR FHUE"/>
    <property type="match status" value="1"/>
</dbReference>
<dbReference type="AlphaFoldDB" id="A0A420EAC2"/>
<organism evidence="10 11">
    <name type="scientific">Altericroceibacterium spongiae</name>
    <dbReference type="NCBI Taxonomy" id="2320269"/>
    <lineage>
        <taxon>Bacteria</taxon>
        <taxon>Pseudomonadati</taxon>
        <taxon>Pseudomonadota</taxon>
        <taxon>Alphaproteobacteria</taxon>
        <taxon>Sphingomonadales</taxon>
        <taxon>Erythrobacteraceae</taxon>
        <taxon>Altericroceibacterium</taxon>
    </lineage>
</organism>
<dbReference type="GO" id="GO:0009279">
    <property type="term" value="C:cell outer membrane"/>
    <property type="evidence" value="ECO:0007669"/>
    <property type="project" value="UniProtKB-SubCell"/>
</dbReference>
<evidence type="ECO:0000256" key="7">
    <source>
        <dbReference type="ARBA" id="ARBA00023237"/>
    </source>
</evidence>
<dbReference type="GO" id="GO:0015344">
    <property type="term" value="F:siderophore uptake transmembrane transporter activity"/>
    <property type="evidence" value="ECO:0007669"/>
    <property type="project" value="TreeGrafter"/>
</dbReference>
<comment type="caution">
    <text evidence="10">The sequence shown here is derived from an EMBL/GenBank/DDBJ whole genome shotgun (WGS) entry which is preliminary data.</text>
</comment>
<gene>
    <name evidence="10" type="ORF">D6851_16445</name>
</gene>
<keyword evidence="4 8" id="KW-0812">Transmembrane</keyword>
<dbReference type="InterPro" id="IPR036942">
    <property type="entry name" value="Beta-barrel_TonB_sf"/>
</dbReference>
<proteinExistence type="inferred from homology"/>
<dbReference type="SUPFAM" id="SSF56935">
    <property type="entry name" value="Porins"/>
    <property type="match status" value="1"/>
</dbReference>
<keyword evidence="6 8" id="KW-0472">Membrane</keyword>
<keyword evidence="11" id="KW-1185">Reference proteome</keyword>
<keyword evidence="5" id="KW-0798">TonB box</keyword>